<gene>
    <name evidence="1" type="ORF">MLD38_031813</name>
</gene>
<dbReference type="Proteomes" id="UP001057402">
    <property type="component" value="Chromosome 9"/>
</dbReference>
<proteinExistence type="predicted"/>
<evidence type="ECO:0000313" key="2">
    <source>
        <dbReference type="Proteomes" id="UP001057402"/>
    </source>
</evidence>
<sequence length="136" mass="15465">MRLGSNSLSSIRARTPFHSSNQACKLDVPRKSRRRSAEEFLAASYMRYRLASEIDLPVSRHSKLLKINIKHAIYLTVPTLSSKLTPRQENWARRSQHLGKIIGPEEAQPLSKRNGPEEAQSLGKRNRPEEAQHLGK</sequence>
<accession>A0ACB9MQU8</accession>
<comment type="caution">
    <text evidence="1">The sequence shown here is derived from an EMBL/GenBank/DDBJ whole genome shotgun (WGS) entry which is preliminary data.</text>
</comment>
<protein>
    <submittedName>
        <fullName evidence="1">Uncharacterized protein</fullName>
    </submittedName>
</protein>
<evidence type="ECO:0000313" key="1">
    <source>
        <dbReference type="EMBL" id="KAI4326504.1"/>
    </source>
</evidence>
<dbReference type="EMBL" id="CM042888">
    <property type="protein sequence ID" value="KAI4326504.1"/>
    <property type="molecule type" value="Genomic_DNA"/>
</dbReference>
<reference evidence="2" key="1">
    <citation type="journal article" date="2023" name="Front. Plant Sci.">
        <title>Chromosomal-level genome assembly of Melastoma candidum provides insights into trichome evolution.</title>
        <authorList>
            <person name="Zhong Y."/>
            <person name="Wu W."/>
            <person name="Sun C."/>
            <person name="Zou P."/>
            <person name="Liu Y."/>
            <person name="Dai S."/>
            <person name="Zhou R."/>
        </authorList>
    </citation>
    <scope>NUCLEOTIDE SEQUENCE [LARGE SCALE GENOMIC DNA]</scope>
</reference>
<keyword evidence="2" id="KW-1185">Reference proteome</keyword>
<organism evidence="1 2">
    <name type="scientific">Melastoma candidum</name>
    <dbReference type="NCBI Taxonomy" id="119954"/>
    <lineage>
        <taxon>Eukaryota</taxon>
        <taxon>Viridiplantae</taxon>
        <taxon>Streptophyta</taxon>
        <taxon>Embryophyta</taxon>
        <taxon>Tracheophyta</taxon>
        <taxon>Spermatophyta</taxon>
        <taxon>Magnoliopsida</taxon>
        <taxon>eudicotyledons</taxon>
        <taxon>Gunneridae</taxon>
        <taxon>Pentapetalae</taxon>
        <taxon>rosids</taxon>
        <taxon>malvids</taxon>
        <taxon>Myrtales</taxon>
        <taxon>Melastomataceae</taxon>
        <taxon>Melastomatoideae</taxon>
        <taxon>Melastomateae</taxon>
        <taxon>Melastoma</taxon>
    </lineage>
</organism>
<name>A0ACB9MQU8_9MYRT</name>